<gene>
    <name evidence="3" type="ORF">TREES_T100009083</name>
</gene>
<feature type="region of interest" description="Disordered" evidence="1">
    <location>
        <begin position="161"/>
        <end position="187"/>
    </location>
</feature>
<dbReference type="InterPro" id="IPR025281">
    <property type="entry name" value="DUF4074"/>
</dbReference>
<keyword evidence="3" id="KW-0371">Homeobox</keyword>
<keyword evidence="3" id="KW-0238">DNA-binding</keyword>
<reference evidence="4" key="1">
    <citation type="submission" date="2012-07" db="EMBL/GenBank/DDBJ databases">
        <title>Genome of the Chinese tree shrew, a rising model animal genetically related to primates.</title>
        <authorList>
            <person name="Zhang G."/>
            <person name="Fan Y."/>
            <person name="Yao Y."/>
            <person name="Huang Z."/>
        </authorList>
    </citation>
    <scope>NUCLEOTIDE SEQUENCE [LARGE SCALE GENOMIC DNA]</scope>
</reference>
<name>L9KN13_TUPCH</name>
<protein>
    <submittedName>
        <fullName evidence="3">Homeobox protein Hox-D3</fullName>
    </submittedName>
</protein>
<evidence type="ECO:0000256" key="1">
    <source>
        <dbReference type="SAM" id="MobiDB-lite"/>
    </source>
</evidence>
<dbReference type="Pfam" id="PF13293">
    <property type="entry name" value="DUF4074"/>
    <property type="match status" value="1"/>
</dbReference>
<dbReference type="Proteomes" id="UP000011518">
    <property type="component" value="Unassembled WGS sequence"/>
</dbReference>
<dbReference type="STRING" id="246437.L9KN13"/>
<dbReference type="AlphaFoldDB" id="L9KN13"/>
<feature type="compositionally biased region" description="Polar residues" evidence="1">
    <location>
        <begin position="161"/>
        <end position="175"/>
    </location>
</feature>
<evidence type="ECO:0000313" key="3">
    <source>
        <dbReference type="EMBL" id="ELW64133.1"/>
    </source>
</evidence>
<proteinExistence type="predicted"/>
<feature type="domain" description="DUF4074" evidence="2">
    <location>
        <begin position="62"/>
        <end position="115"/>
    </location>
</feature>
<evidence type="ECO:0000259" key="2">
    <source>
        <dbReference type="Pfam" id="PF13293"/>
    </source>
</evidence>
<accession>L9KN13</accession>
<sequence length="187" mass="20080">MYGLAAYTAPLSSCLPQQKRYAAPEFEPHPMASNGGGFASANLQGSPVYVGGNFVDSMAPASGPVFNLGHLSHPSSASVDYSCAAQIPGNHHHGPCDPHPTYTDLSAHHSSQGRLTWAATSSTPWHLHPGQSSTWATSRTHRRPAWTTVALRRFLATTTTDHATLIPPTQISRPTTRLRDACPRHPN</sequence>
<dbReference type="EMBL" id="KB320754">
    <property type="protein sequence ID" value="ELW64133.1"/>
    <property type="molecule type" value="Genomic_DNA"/>
</dbReference>
<dbReference type="GO" id="GO:0003677">
    <property type="term" value="F:DNA binding"/>
    <property type="evidence" value="ECO:0007669"/>
    <property type="project" value="UniProtKB-KW"/>
</dbReference>
<keyword evidence="4" id="KW-1185">Reference proteome</keyword>
<organism evidence="3 4">
    <name type="scientific">Tupaia chinensis</name>
    <name type="common">Chinese tree shrew</name>
    <name type="synonym">Tupaia belangeri chinensis</name>
    <dbReference type="NCBI Taxonomy" id="246437"/>
    <lineage>
        <taxon>Eukaryota</taxon>
        <taxon>Metazoa</taxon>
        <taxon>Chordata</taxon>
        <taxon>Craniata</taxon>
        <taxon>Vertebrata</taxon>
        <taxon>Euteleostomi</taxon>
        <taxon>Mammalia</taxon>
        <taxon>Eutheria</taxon>
        <taxon>Euarchontoglires</taxon>
        <taxon>Scandentia</taxon>
        <taxon>Tupaiidae</taxon>
        <taxon>Tupaia</taxon>
    </lineage>
</organism>
<evidence type="ECO:0000313" key="4">
    <source>
        <dbReference type="Proteomes" id="UP000011518"/>
    </source>
</evidence>
<feature type="compositionally biased region" description="Basic and acidic residues" evidence="1">
    <location>
        <begin position="177"/>
        <end position="187"/>
    </location>
</feature>
<reference evidence="4" key="2">
    <citation type="journal article" date="2013" name="Nat. Commun.">
        <title>Genome of the Chinese tree shrew.</title>
        <authorList>
            <person name="Fan Y."/>
            <person name="Huang Z.Y."/>
            <person name="Cao C.C."/>
            <person name="Chen C.S."/>
            <person name="Chen Y.X."/>
            <person name="Fan D.D."/>
            <person name="He J."/>
            <person name="Hou H.L."/>
            <person name="Hu L."/>
            <person name="Hu X.T."/>
            <person name="Jiang X.T."/>
            <person name="Lai R."/>
            <person name="Lang Y.S."/>
            <person name="Liang B."/>
            <person name="Liao S.G."/>
            <person name="Mu D."/>
            <person name="Ma Y.Y."/>
            <person name="Niu Y.Y."/>
            <person name="Sun X.Q."/>
            <person name="Xia J.Q."/>
            <person name="Xiao J."/>
            <person name="Xiong Z.Q."/>
            <person name="Xu L."/>
            <person name="Yang L."/>
            <person name="Zhang Y."/>
            <person name="Zhao W."/>
            <person name="Zhao X.D."/>
            <person name="Zheng Y.T."/>
            <person name="Zhou J.M."/>
            <person name="Zhu Y.B."/>
            <person name="Zhang G.J."/>
            <person name="Wang J."/>
            <person name="Yao Y.G."/>
        </authorList>
    </citation>
    <scope>NUCLEOTIDE SEQUENCE [LARGE SCALE GENOMIC DNA]</scope>
</reference>
<dbReference type="InParanoid" id="L9KN13"/>